<keyword evidence="8" id="KW-1185">Reference proteome</keyword>
<protein>
    <submittedName>
        <fullName evidence="7">TetR/AcrR family transcriptional regulator</fullName>
    </submittedName>
</protein>
<dbReference type="InterPro" id="IPR009057">
    <property type="entry name" value="Homeodomain-like_sf"/>
</dbReference>
<dbReference type="EMBL" id="BAAAVI010000085">
    <property type="protein sequence ID" value="GAA2906269.1"/>
    <property type="molecule type" value="Genomic_DNA"/>
</dbReference>
<dbReference type="InterPro" id="IPR036271">
    <property type="entry name" value="Tet_transcr_reg_TetR-rel_C_sf"/>
</dbReference>
<dbReference type="SUPFAM" id="SSF48498">
    <property type="entry name" value="Tetracyclin repressor-like, C-terminal domain"/>
    <property type="match status" value="1"/>
</dbReference>
<dbReference type="PROSITE" id="PS50977">
    <property type="entry name" value="HTH_TETR_2"/>
    <property type="match status" value="1"/>
</dbReference>
<feature type="DNA-binding region" description="H-T-H motif" evidence="5">
    <location>
        <begin position="18"/>
        <end position="37"/>
    </location>
</feature>
<keyword evidence="4" id="KW-0804">Transcription</keyword>
<dbReference type="SUPFAM" id="SSF46689">
    <property type="entry name" value="Homeodomain-like"/>
    <property type="match status" value="1"/>
</dbReference>
<dbReference type="PANTHER" id="PTHR30055:SF219">
    <property type="entry name" value="TRANSCRIPTIONAL REGULATORY PROTEIN"/>
    <property type="match status" value="1"/>
</dbReference>
<dbReference type="InterPro" id="IPR001647">
    <property type="entry name" value="HTH_TetR"/>
</dbReference>
<keyword evidence="1" id="KW-0678">Repressor</keyword>
<dbReference type="Gene3D" id="1.10.357.10">
    <property type="entry name" value="Tetracycline Repressor, domain 2"/>
    <property type="match status" value="1"/>
</dbReference>
<evidence type="ECO:0000259" key="6">
    <source>
        <dbReference type="PROSITE" id="PS50977"/>
    </source>
</evidence>
<evidence type="ECO:0000256" key="3">
    <source>
        <dbReference type="ARBA" id="ARBA00023125"/>
    </source>
</evidence>
<evidence type="ECO:0000256" key="1">
    <source>
        <dbReference type="ARBA" id="ARBA00022491"/>
    </source>
</evidence>
<keyword evidence="2" id="KW-0805">Transcription regulation</keyword>
<dbReference type="PRINTS" id="PR00455">
    <property type="entry name" value="HTHTETR"/>
</dbReference>
<evidence type="ECO:0000313" key="8">
    <source>
        <dbReference type="Proteomes" id="UP001500831"/>
    </source>
</evidence>
<evidence type="ECO:0000313" key="7">
    <source>
        <dbReference type="EMBL" id="GAA2906269.1"/>
    </source>
</evidence>
<sequence length="196" mass="22055">MLDVVVRVLSERGYERTRFSDVAEIAGVAVSTLQFYFGSRDDMLIEALHHSTEQEVVRLEQAGAEATTPWLRLVALVDRGLAPLPIGTWRMLLEFWHAAVHEPELRSHSLDLQHRYRRPFAEAIREGVACGDFHLQGDLDDVVTVIVALLDGLIIPRVLEHSYFDNEGVRRVALRQLAAVLGVDETLVVESESIPH</sequence>
<dbReference type="Pfam" id="PF00440">
    <property type="entry name" value="TetR_N"/>
    <property type="match status" value="1"/>
</dbReference>
<gene>
    <name evidence="7" type="ORF">GCM10010517_72480</name>
</gene>
<feature type="domain" description="HTH tetR-type" evidence="6">
    <location>
        <begin position="1"/>
        <end position="55"/>
    </location>
</feature>
<evidence type="ECO:0000256" key="5">
    <source>
        <dbReference type="PROSITE-ProRule" id="PRU00335"/>
    </source>
</evidence>
<name>A0ABN3W8W7_9ACTN</name>
<proteinExistence type="predicted"/>
<evidence type="ECO:0000256" key="4">
    <source>
        <dbReference type="ARBA" id="ARBA00023163"/>
    </source>
</evidence>
<dbReference type="PANTHER" id="PTHR30055">
    <property type="entry name" value="HTH-TYPE TRANSCRIPTIONAL REGULATOR RUTR"/>
    <property type="match status" value="1"/>
</dbReference>
<reference evidence="7 8" key="1">
    <citation type="journal article" date="2019" name="Int. J. Syst. Evol. Microbiol.">
        <title>The Global Catalogue of Microorganisms (GCM) 10K type strain sequencing project: providing services to taxonomists for standard genome sequencing and annotation.</title>
        <authorList>
            <consortium name="The Broad Institute Genomics Platform"/>
            <consortium name="The Broad Institute Genome Sequencing Center for Infectious Disease"/>
            <person name="Wu L."/>
            <person name="Ma J."/>
        </authorList>
    </citation>
    <scope>NUCLEOTIDE SEQUENCE [LARGE SCALE GENOMIC DNA]</scope>
    <source>
        <strain evidence="7 8">JCM 6242</strain>
    </source>
</reference>
<dbReference type="InterPro" id="IPR050109">
    <property type="entry name" value="HTH-type_TetR-like_transc_reg"/>
</dbReference>
<comment type="caution">
    <text evidence="7">The sequence shown here is derived from an EMBL/GenBank/DDBJ whole genome shotgun (WGS) entry which is preliminary data.</text>
</comment>
<organism evidence="7 8">
    <name type="scientific">Streptosporangium fragile</name>
    <dbReference type="NCBI Taxonomy" id="46186"/>
    <lineage>
        <taxon>Bacteria</taxon>
        <taxon>Bacillati</taxon>
        <taxon>Actinomycetota</taxon>
        <taxon>Actinomycetes</taxon>
        <taxon>Streptosporangiales</taxon>
        <taxon>Streptosporangiaceae</taxon>
        <taxon>Streptosporangium</taxon>
    </lineage>
</organism>
<dbReference type="Pfam" id="PF13977">
    <property type="entry name" value="TetR_C_6"/>
    <property type="match status" value="1"/>
</dbReference>
<dbReference type="InterPro" id="IPR039538">
    <property type="entry name" value="BetI_C"/>
</dbReference>
<keyword evidence="3 5" id="KW-0238">DNA-binding</keyword>
<evidence type="ECO:0000256" key="2">
    <source>
        <dbReference type="ARBA" id="ARBA00023015"/>
    </source>
</evidence>
<accession>A0ABN3W8W7</accession>
<dbReference type="Proteomes" id="UP001500831">
    <property type="component" value="Unassembled WGS sequence"/>
</dbReference>